<dbReference type="AlphaFoldDB" id="A0A412G6G9"/>
<dbReference type="Pfam" id="PF00440">
    <property type="entry name" value="TetR_N"/>
    <property type="match status" value="1"/>
</dbReference>
<dbReference type="EMBL" id="QRUP01000001">
    <property type="protein sequence ID" value="RGR76826.1"/>
    <property type="molecule type" value="Genomic_DNA"/>
</dbReference>
<name>A0A412G6G9_9FIRM</name>
<protein>
    <submittedName>
        <fullName evidence="4">TetR/AcrR family transcriptional regulator</fullName>
    </submittedName>
</protein>
<evidence type="ECO:0000256" key="1">
    <source>
        <dbReference type="ARBA" id="ARBA00023125"/>
    </source>
</evidence>
<dbReference type="InterPro" id="IPR001647">
    <property type="entry name" value="HTH_TetR"/>
</dbReference>
<dbReference type="GO" id="GO:0003700">
    <property type="term" value="F:DNA-binding transcription factor activity"/>
    <property type="evidence" value="ECO:0007669"/>
    <property type="project" value="TreeGrafter"/>
</dbReference>
<dbReference type="InterPro" id="IPR009057">
    <property type="entry name" value="Homeodomain-like_sf"/>
</dbReference>
<feature type="DNA-binding region" description="H-T-H motif" evidence="2">
    <location>
        <begin position="30"/>
        <end position="49"/>
    </location>
</feature>
<comment type="caution">
    <text evidence="4">The sequence shown here is derived from an EMBL/GenBank/DDBJ whole genome shotgun (WGS) entry which is preliminary data.</text>
</comment>
<evidence type="ECO:0000259" key="3">
    <source>
        <dbReference type="PROSITE" id="PS50977"/>
    </source>
</evidence>
<evidence type="ECO:0000256" key="2">
    <source>
        <dbReference type="PROSITE-ProRule" id="PRU00335"/>
    </source>
</evidence>
<dbReference type="InterPro" id="IPR050109">
    <property type="entry name" value="HTH-type_TetR-like_transc_reg"/>
</dbReference>
<evidence type="ECO:0000313" key="5">
    <source>
        <dbReference type="Proteomes" id="UP000284178"/>
    </source>
</evidence>
<dbReference type="GeneID" id="83013912"/>
<dbReference type="Proteomes" id="UP000284178">
    <property type="component" value="Unassembled WGS sequence"/>
</dbReference>
<dbReference type="Gene3D" id="1.10.357.10">
    <property type="entry name" value="Tetracycline Repressor, domain 2"/>
    <property type="match status" value="1"/>
</dbReference>
<feature type="domain" description="HTH tetR-type" evidence="3">
    <location>
        <begin position="7"/>
        <end position="67"/>
    </location>
</feature>
<dbReference type="PANTHER" id="PTHR30055">
    <property type="entry name" value="HTH-TYPE TRANSCRIPTIONAL REGULATOR RUTR"/>
    <property type="match status" value="1"/>
</dbReference>
<dbReference type="SUPFAM" id="SSF46689">
    <property type="entry name" value="Homeodomain-like"/>
    <property type="match status" value="1"/>
</dbReference>
<sequence>MAQVLKEIQRDKILEAAKQELLQYGYRDASMRRIAAQAKMTVGNLYRYFESKDQLIQAITSPALTQLDQLVRSLTDDRISLNQTNTSVGLSIGELRPKIDRLARDLTELSVRMPQEMRILMLHSDLSEQISSWLVSLLEVLAKEWALFPFNRDAEFHALCRMFSASLFQGVREVFSQAGELDPDQLCEVLRIYFGLFLNMFSPAAKGDQR</sequence>
<keyword evidence="5" id="KW-1185">Reference proteome</keyword>
<keyword evidence="1 2" id="KW-0238">DNA-binding</keyword>
<accession>A0A412G6G9</accession>
<dbReference type="PANTHER" id="PTHR30055:SF226">
    <property type="entry name" value="HTH-TYPE TRANSCRIPTIONAL REGULATOR PKSA"/>
    <property type="match status" value="1"/>
</dbReference>
<proteinExistence type="predicted"/>
<organism evidence="4 5">
    <name type="scientific">Holdemania filiformis</name>
    <dbReference type="NCBI Taxonomy" id="61171"/>
    <lineage>
        <taxon>Bacteria</taxon>
        <taxon>Bacillati</taxon>
        <taxon>Bacillota</taxon>
        <taxon>Erysipelotrichia</taxon>
        <taxon>Erysipelotrichales</taxon>
        <taxon>Erysipelotrichaceae</taxon>
        <taxon>Holdemania</taxon>
    </lineage>
</organism>
<dbReference type="PROSITE" id="PS50977">
    <property type="entry name" value="HTH_TETR_2"/>
    <property type="match status" value="1"/>
</dbReference>
<dbReference type="GO" id="GO:0000976">
    <property type="term" value="F:transcription cis-regulatory region binding"/>
    <property type="evidence" value="ECO:0007669"/>
    <property type="project" value="TreeGrafter"/>
</dbReference>
<gene>
    <name evidence="4" type="ORF">DWY25_00615</name>
</gene>
<evidence type="ECO:0000313" key="4">
    <source>
        <dbReference type="EMBL" id="RGR76826.1"/>
    </source>
</evidence>
<reference evidence="4 5" key="1">
    <citation type="submission" date="2018-08" db="EMBL/GenBank/DDBJ databases">
        <title>A genome reference for cultivated species of the human gut microbiota.</title>
        <authorList>
            <person name="Zou Y."/>
            <person name="Xue W."/>
            <person name="Luo G."/>
        </authorList>
    </citation>
    <scope>NUCLEOTIDE SEQUENCE [LARGE SCALE GENOMIC DNA]</scope>
    <source>
        <strain evidence="4 5">AF24-29</strain>
    </source>
</reference>
<dbReference type="RefSeq" id="WP_117892369.1">
    <property type="nucleotide sequence ID" value="NZ_CABJCV010000001.1"/>
</dbReference>
<dbReference type="PRINTS" id="PR00455">
    <property type="entry name" value="HTHTETR"/>
</dbReference>